<sequence>MRTNKIISALGYILHQVSSVLNIQESRQNELFMASNDYKKMTEV</sequence>
<dbReference type="AlphaFoldDB" id="A0A7U9XWH0"/>
<dbReference type="Proteomes" id="UP000620133">
    <property type="component" value="Chromosome"/>
</dbReference>
<dbReference type="KEGG" id="manr:MPAN_001460"/>
<organism evidence="1 2">
    <name type="scientific">Mariniplasma anaerobium</name>
    <dbReference type="NCBI Taxonomy" id="2735436"/>
    <lineage>
        <taxon>Bacteria</taxon>
        <taxon>Bacillati</taxon>
        <taxon>Mycoplasmatota</taxon>
        <taxon>Mollicutes</taxon>
        <taxon>Acholeplasmatales</taxon>
        <taxon>Acholeplasmataceae</taxon>
        <taxon>Mariniplasma</taxon>
    </lineage>
</organism>
<name>A0A7U9XWH0_9MOLU</name>
<gene>
    <name evidence="1" type="ORF">MPAN_001460</name>
</gene>
<evidence type="ECO:0000313" key="2">
    <source>
        <dbReference type="Proteomes" id="UP000620133"/>
    </source>
</evidence>
<dbReference type="EMBL" id="AP024412">
    <property type="protein sequence ID" value="BCR35253.1"/>
    <property type="molecule type" value="Genomic_DNA"/>
</dbReference>
<accession>A0A7U9XWH0</accession>
<keyword evidence="2" id="KW-1185">Reference proteome</keyword>
<protein>
    <submittedName>
        <fullName evidence="1">Uncharacterized protein</fullName>
    </submittedName>
</protein>
<proteinExistence type="predicted"/>
<reference evidence="1" key="1">
    <citation type="submission" date="2021-01" db="EMBL/GenBank/DDBJ databases">
        <title>Draft genome sequence of Acholeplasmataceae bacterium strain Mahy22.</title>
        <authorList>
            <person name="Watanabe M."/>
            <person name="Kojima H."/>
            <person name="Fukui M."/>
        </authorList>
    </citation>
    <scope>NUCLEOTIDE SEQUENCE</scope>
    <source>
        <strain evidence="1">Mahy22</strain>
    </source>
</reference>
<dbReference type="RefSeq" id="WP_267910367.1">
    <property type="nucleotide sequence ID" value="NZ_AP024412.1"/>
</dbReference>
<evidence type="ECO:0000313" key="1">
    <source>
        <dbReference type="EMBL" id="BCR35253.1"/>
    </source>
</evidence>